<evidence type="ECO:0000256" key="1">
    <source>
        <dbReference type="SAM" id="MobiDB-lite"/>
    </source>
</evidence>
<feature type="region of interest" description="Disordered" evidence="1">
    <location>
        <begin position="43"/>
        <end position="67"/>
    </location>
</feature>
<protein>
    <submittedName>
        <fullName evidence="3">Tnp_DDE_dom domain-containing protein</fullName>
    </submittedName>
</protein>
<proteinExistence type="predicted"/>
<accession>A0A0R3RRB2</accession>
<dbReference type="WBParaSite" id="EEL_0000426501-mRNA-1">
    <property type="protein sequence ID" value="EEL_0000426501-mRNA-1"/>
    <property type="gene ID" value="EEL_0000426501"/>
</dbReference>
<evidence type="ECO:0000313" key="3">
    <source>
        <dbReference type="WBParaSite" id="EEL_0000426501-mRNA-1"/>
    </source>
</evidence>
<name>A0A0R3RRB2_9BILA</name>
<reference evidence="3" key="1">
    <citation type="submission" date="2017-02" db="UniProtKB">
        <authorList>
            <consortium name="WormBaseParasite"/>
        </authorList>
    </citation>
    <scope>IDENTIFICATION</scope>
</reference>
<keyword evidence="2" id="KW-1185">Reference proteome</keyword>
<sequence>APINGGFETKASRLKLDFPYLIRLERIKKKTEILGTLQFKQLQDPNGNRNKIPGMPELKRESKRQRTRPLNTYLLRKEKIRRICGSCQEEFHEKAAGIDSENTK</sequence>
<dbReference type="Proteomes" id="UP000050640">
    <property type="component" value="Unplaced"/>
</dbReference>
<organism evidence="2 3">
    <name type="scientific">Elaeophora elaphi</name>
    <dbReference type="NCBI Taxonomy" id="1147741"/>
    <lineage>
        <taxon>Eukaryota</taxon>
        <taxon>Metazoa</taxon>
        <taxon>Ecdysozoa</taxon>
        <taxon>Nematoda</taxon>
        <taxon>Chromadorea</taxon>
        <taxon>Rhabditida</taxon>
        <taxon>Spirurina</taxon>
        <taxon>Spiruromorpha</taxon>
        <taxon>Filarioidea</taxon>
        <taxon>Onchocercidae</taxon>
        <taxon>Elaeophora</taxon>
    </lineage>
</organism>
<dbReference type="AlphaFoldDB" id="A0A0R3RRB2"/>
<evidence type="ECO:0000313" key="2">
    <source>
        <dbReference type="Proteomes" id="UP000050640"/>
    </source>
</evidence>